<dbReference type="PANTHER" id="PTHR33383:SF1">
    <property type="entry name" value="MEMBRANE PROTEIN INSERTION EFFICIENCY FACTOR-RELATED"/>
    <property type="match status" value="1"/>
</dbReference>
<dbReference type="HAMAP" id="MF_00386">
    <property type="entry name" value="UPF0161_YidD"/>
    <property type="match status" value="1"/>
</dbReference>
<accession>A0ABV9D966</accession>
<organism evidence="3 4">
    <name type="scientific">Georgenia faecalis</name>
    <dbReference type="NCBI Taxonomy" id="2483799"/>
    <lineage>
        <taxon>Bacteria</taxon>
        <taxon>Bacillati</taxon>
        <taxon>Actinomycetota</taxon>
        <taxon>Actinomycetes</taxon>
        <taxon>Micrococcales</taxon>
        <taxon>Bogoriellaceae</taxon>
        <taxon>Georgenia</taxon>
    </lineage>
</organism>
<evidence type="ECO:0000256" key="1">
    <source>
        <dbReference type="HAMAP-Rule" id="MF_00386"/>
    </source>
</evidence>
<comment type="function">
    <text evidence="1">Could be involved in insertion of integral membrane proteins into the membrane.</text>
</comment>
<keyword evidence="1" id="KW-1003">Cell membrane</keyword>
<evidence type="ECO:0000313" key="4">
    <source>
        <dbReference type="Proteomes" id="UP001595955"/>
    </source>
</evidence>
<dbReference type="PANTHER" id="PTHR33383">
    <property type="entry name" value="MEMBRANE PROTEIN INSERTION EFFICIENCY FACTOR-RELATED"/>
    <property type="match status" value="1"/>
</dbReference>
<feature type="region of interest" description="Disordered" evidence="2">
    <location>
        <begin position="67"/>
        <end position="102"/>
    </location>
</feature>
<feature type="compositionally biased region" description="Basic and acidic residues" evidence="2">
    <location>
        <begin position="70"/>
        <end position="84"/>
    </location>
</feature>
<dbReference type="InterPro" id="IPR002696">
    <property type="entry name" value="Membr_insert_effic_factor_YidD"/>
</dbReference>
<protein>
    <recommendedName>
        <fullName evidence="1">Putative membrane protein insertion efficiency factor</fullName>
    </recommendedName>
</protein>
<keyword evidence="1" id="KW-0472">Membrane</keyword>
<dbReference type="NCBIfam" id="TIGR00278">
    <property type="entry name" value="membrane protein insertion efficiency factor YidD"/>
    <property type="match status" value="1"/>
</dbReference>
<reference evidence="4" key="1">
    <citation type="journal article" date="2019" name="Int. J. Syst. Evol. Microbiol.">
        <title>The Global Catalogue of Microorganisms (GCM) 10K type strain sequencing project: providing services to taxonomists for standard genome sequencing and annotation.</title>
        <authorList>
            <consortium name="The Broad Institute Genomics Platform"/>
            <consortium name="The Broad Institute Genome Sequencing Center for Infectious Disease"/>
            <person name="Wu L."/>
            <person name="Ma J."/>
        </authorList>
    </citation>
    <scope>NUCLEOTIDE SEQUENCE [LARGE SCALE GENOMIC DNA]</scope>
    <source>
        <strain evidence="4">JCM 3369</strain>
    </source>
</reference>
<evidence type="ECO:0000313" key="3">
    <source>
        <dbReference type="EMBL" id="MFC4554793.1"/>
    </source>
</evidence>
<comment type="caution">
    <text evidence="3">The sequence shown here is derived from an EMBL/GenBank/DDBJ whole genome shotgun (WGS) entry which is preliminary data.</text>
</comment>
<gene>
    <name evidence="3" type="primary">yidD</name>
    <name evidence="3" type="ORF">ACFO3F_05985</name>
</gene>
<dbReference type="SMART" id="SM01234">
    <property type="entry name" value="Haemolytic"/>
    <property type="match status" value="1"/>
</dbReference>
<dbReference type="Pfam" id="PF01809">
    <property type="entry name" value="YidD"/>
    <property type="match status" value="1"/>
</dbReference>
<evidence type="ECO:0000256" key="2">
    <source>
        <dbReference type="SAM" id="MobiDB-lite"/>
    </source>
</evidence>
<dbReference type="EMBL" id="JBHSGF010000003">
    <property type="protein sequence ID" value="MFC4554793.1"/>
    <property type="molecule type" value="Genomic_DNA"/>
</dbReference>
<sequence>MSSRNPLTMVLVGLVRAYQLVVSPWFGPRCKYYPSCSAYAITALRVHGPVRGLGLAVWRVLRCNPWSDGGVDHVPPRAGKDEGARTLGVESSGARAGAPQDS</sequence>
<comment type="subcellular location">
    <subcellularLocation>
        <location evidence="1">Cell membrane</location>
        <topology evidence="1">Peripheral membrane protein</topology>
        <orientation evidence="1">Cytoplasmic side</orientation>
    </subcellularLocation>
</comment>
<comment type="similarity">
    <text evidence="1">Belongs to the UPF0161 family.</text>
</comment>
<keyword evidence="4" id="KW-1185">Reference proteome</keyword>
<name>A0ABV9D966_9MICO</name>
<dbReference type="Proteomes" id="UP001595955">
    <property type="component" value="Unassembled WGS sequence"/>
</dbReference>
<dbReference type="RefSeq" id="WP_122825335.1">
    <property type="nucleotide sequence ID" value="NZ_CP033325.1"/>
</dbReference>
<proteinExistence type="inferred from homology"/>